<reference evidence="1" key="1">
    <citation type="submission" date="2022-01" db="EMBL/GenBank/DDBJ databases">
        <authorList>
            <person name="King R."/>
        </authorList>
    </citation>
    <scope>NUCLEOTIDE SEQUENCE</scope>
</reference>
<dbReference type="AlphaFoldDB" id="A0A9P0CRC1"/>
<keyword evidence="2" id="KW-1185">Reference proteome</keyword>
<evidence type="ECO:0000313" key="2">
    <source>
        <dbReference type="Proteomes" id="UP001153636"/>
    </source>
</evidence>
<gene>
    <name evidence="1" type="ORF">PSYICH_LOCUS5598</name>
</gene>
<protein>
    <submittedName>
        <fullName evidence="1">Uncharacterized protein</fullName>
    </submittedName>
</protein>
<evidence type="ECO:0000313" key="1">
    <source>
        <dbReference type="EMBL" id="CAH1104535.1"/>
    </source>
</evidence>
<accession>A0A9P0CRC1</accession>
<dbReference type="EMBL" id="OV651829">
    <property type="protein sequence ID" value="CAH1104535.1"/>
    <property type="molecule type" value="Genomic_DNA"/>
</dbReference>
<proteinExistence type="predicted"/>
<sequence>MEKANKLSQKQEKLGKHLLTNLKKDSESRKIEENIENRFSELEELWQAVQQNHILLEDLDIPNHNYFKCLYSDQIKLKYDKAKQYLTMYPKAIDENQSQLPHLECNQENKEHKIKFKKQLIKIEQLDRLIQKAGQEILEAKLTFRSWLTTNIDRLWESI</sequence>
<dbReference type="Proteomes" id="UP001153636">
    <property type="component" value="Chromosome 17"/>
</dbReference>
<organism evidence="1 2">
    <name type="scientific">Psylliodes chrysocephalus</name>
    <dbReference type="NCBI Taxonomy" id="3402493"/>
    <lineage>
        <taxon>Eukaryota</taxon>
        <taxon>Metazoa</taxon>
        <taxon>Ecdysozoa</taxon>
        <taxon>Arthropoda</taxon>
        <taxon>Hexapoda</taxon>
        <taxon>Insecta</taxon>
        <taxon>Pterygota</taxon>
        <taxon>Neoptera</taxon>
        <taxon>Endopterygota</taxon>
        <taxon>Coleoptera</taxon>
        <taxon>Polyphaga</taxon>
        <taxon>Cucujiformia</taxon>
        <taxon>Chrysomeloidea</taxon>
        <taxon>Chrysomelidae</taxon>
        <taxon>Galerucinae</taxon>
        <taxon>Alticini</taxon>
        <taxon>Psylliodes</taxon>
    </lineage>
</organism>
<dbReference type="OrthoDB" id="8052806at2759"/>
<name>A0A9P0CRC1_9CUCU</name>